<comment type="similarity">
    <text evidence="2 6">Belongs to the cytochrome c oxidase subunit 3 family.</text>
</comment>
<feature type="transmembrane region" description="Helical" evidence="7">
    <location>
        <begin position="137"/>
        <end position="164"/>
    </location>
</feature>
<sequence>MNETTPDCPSGAADGGGWGALSDLPGNPIMWVLIISELLVFGAFFVAFGIARVLDVETFRAGQAMLDVRMGGLNTLVLVTSGWLAAKAVQRQSAGAGFAARSYLAGAGALGLVFLLIKGVEYAAKAAQGIDIETNTFFTLFYLMTGFHAMHVIMGVIVLAIVGWKNSSDNLETGAAFWHMVDLIWLILFPIVYLLR</sequence>
<keyword evidence="5 7" id="KW-0472">Membrane</keyword>
<dbReference type="PANTHER" id="PTHR11403:SF6">
    <property type="entry name" value="NITRIC OXIDE REDUCTASE SUBUNIT E"/>
    <property type="match status" value="1"/>
</dbReference>
<evidence type="ECO:0000256" key="5">
    <source>
        <dbReference type="ARBA" id="ARBA00023136"/>
    </source>
</evidence>
<dbReference type="GO" id="GO:0019646">
    <property type="term" value="P:aerobic electron transport chain"/>
    <property type="evidence" value="ECO:0007669"/>
    <property type="project" value="InterPro"/>
</dbReference>
<dbReference type="InterPro" id="IPR013833">
    <property type="entry name" value="Cyt_c_oxidase_su3_a-hlx"/>
</dbReference>
<accession>A4U0D0</accession>
<gene>
    <name evidence="9" type="ORF">MGR_0373</name>
</gene>
<evidence type="ECO:0000313" key="9">
    <source>
        <dbReference type="EMBL" id="CAM76337.1"/>
    </source>
</evidence>
<evidence type="ECO:0000259" key="8">
    <source>
        <dbReference type="PROSITE" id="PS50253"/>
    </source>
</evidence>
<organism evidence="9">
    <name type="scientific">Magnetospirillum gryphiswaldense</name>
    <dbReference type="NCBI Taxonomy" id="55518"/>
    <lineage>
        <taxon>Bacteria</taxon>
        <taxon>Pseudomonadati</taxon>
        <taxon>Pseudomonadota</taxon>
        <taxon>Alphaproteobacteria</taxon>
        <taxon>Rhodospirillales</taxon>
        <taxon>Rhodospirillaceae</taxon>
        <taxon>Magnetospirillum</taxon>
    </lineage>
</organism>
<proteinExistence type="inferred from homology"/>
<dbReference type="EMBL" id="CU459003">
    <property type="protein sequence ID" value="CAM76337.1"/>
    <property type="molecule type" value="Genomic_DNA"/>
</dbReference>
<feature type="transmembrane region" description="Helical" evidence="7">
    <location>
        <begin position="98"/>
        <end position="117"/>
    </location>
</feature>
<feature type="domain" description="Heme-copper oxidase subunit III family profile" evidence="8">
    <location>
        <begin position="30"/>
        <end position="196"/>
    </location>
</feature>
<dbReference type="InterPro" id="IPR024791">
    <property type="entry name" value="Cyt_c/ubiquinol_Oxase_su3"/>
</dbReference>
<evidence type="ECO:0000256" key="7">
    <source>
        <dbReference type="SAM" id="Phobius"/>
    </source>
</evidence>
<keyword evidence="3 6" id="KW-0812">Transmembrane</keyword>
<dbReference type="GO" id="GO:0005886">
    <property type="term" value="C:plasma membrane"/>
    <property type="evidence" value="ECO:0007669"/>
    <property type="project" value="UniProtKB-SubCell"/>
</dbReference>
<evidence type="ECO:0000256" key="6">
    <source>
        <dbReference type="RuleBase" id="RU003376"/>
    </source>
</evidence>
<dbReference type="InterPro" id="IPR000298">
    <property type="entry name" value="Cyt_c_oxidase-like_su3"/>
</dbReference>
<protein>
    <submittedName>
        <fullName evidence="9">Cytochrome c oxidase subunit III</fullName>
    </submittedName>
</protein>
<dbReference type="CDD" id="cd02862">
    <property type="entry name" value="NorE_like"/>
    <property type="match status" value="1"/>
</dbReference>
<feature type="transmembrane region" description="Helical" evidence="7">
    <location>
        <begin position="29"/>
        <end position="54"/>
    </location>
</feature>
<comment type="subcellular location">
    <subcellularLocation>
        <location evidence="6">Cell membrane</location>
        <topology evidence="6">Multi-pass membrane protein</topology>
    </subcellularLocation>
    <subcellularLocation>
        <location evidence="1">Membrane</location>
        <topology evidence="1">Multi-pass membrane protein</topology>
    </subcellularLocation>
</comment>
<reference evidence="9" key="1">
    <citation type="journal article" date="2007" name="J. Bacteriol.">
        <title>Comparative genome analysis of four magnetotactic bacteria reveals a complex set of group-specific genes implicated in magnetosome biomineralization and function.</title>
        <authorList>
            <person name="Richter M."/>
            <person name="Kube M."/>
            <person name="Bazylinski D.A."/>
            <person name="Lombardot T."/>
            <person name="Gloeckner F.O."/>
            <person name="Reinhardt R."/>
            <person name="Schueler D."/>
        </authorList>
    </citation>
    <scope>NUCLEOTIDE SEQUENCE</scope>
    <source>
        <strain evidence="9">MSR-1</strain>
    </source>
</reference>
<feature type="transmembrane region" description="Helical" evidence="7">
    <location>
        <begin position="66"/>
        <end position="86"/>
    </location>
</feature>
<dbReference type="PANTHER" id="PTHR11403">
    <property type="entry name" value="CYTOCHROME C OXIDASE SUBUNIT III"/>
    <property type="match status" value="1"/>
</dbReference>
<evidence type="ECO:0000256" key="3">
    <source>
        <dbReference type="ARBA" id="ARBA00022692"/>
    </source>
</evidence>
<evidence type="ECO:0000256" key="4">
    <source>
        <dbReference type="ARBA" id="ARBA00022989"/>
    </source>
</evidence>
<dbReference type="RefSeq" id="WP_106001661.1">
    <property type="nucleotide sequence ID" value="NZ_CP027527.1"/>
</dbReference>
<dbReference type="Gene3D" id="1.20.120.80">
    <property type="entry name" value="Cytochrome c oxidase, subunit III, four-helix bundle"/>
    <property type="match status" value="1"/>
</dbReference>
<feature type="transmembrane region" description="Helical" evidence="7">
    <location>
        <begin position="176"/>
        <end position="195"/>
    </location>
</feature>
<dbReference type="Pfam" id="PF00510">
    <property type="entry name" value="COX3"/>
    <property type="match status" value="1"/>
</dbReference>
<dbReference type="GO" id="GO:0004129">
    <property type="term" value="F:cytochrome-c oxidase activity"/>
    <property type="evidence" value="ECO:0007669"/>
    <property type="project" value="InterPro"/>
</dbReference>
<dbReference type="SUPFAM" id="SSF81452">
    <property type="entry name" value="Cytochrome c oxidase subunit III-like"/>
    <property type="match status" value="1"/>
</dbReference>
<evidence type="ECO:0000256" key="1">
    <source>
        <dbReference type="ARBA" id="ARBA00004141"/>
    </source>
</evidence>
<name>A4U0D0_9PROT</name>
<dbReference type="PROSITE" id="PS50253">
    <property type="entry name" value="COX3"/>
    <property type="match status" value="1"/>
</dbReference>
<evidence type="ECO:0000256" key="2">
    <source>
        <dbReference type="ARBA" id="ARBA00010581"/>
    </source>
</evidence>
<keyword evidence="4 7" id="KW-1133">Transmembrane helix</keyword>
<dbReference type="AlphaFoldDB" id="A4U0D0"/>
<dbReference type="InterPro" id="IPR035973">
    <property type="entry name" value="Cyt_c_oxidase_su3-like_sf"/>
</dbReference>